<dbReference type="GO" id="GO:0005886">
    <property type="term" value="C:plasma membrane"/>
    <property type="evidence" value="ECO:0007669"/>
    <property type="project" value="UniProtKB-SubCell"/>
</dbReference>
<comment type="caution">
    <text evidence="4">The sequence shown here is derived from an EMBL/GenBank/DDBJ whole genome shotgun (WGS) entry which is preliminary data.</text>
</comment>
<keyword evidence="3" id="KW-0812">Transmembrane</keyword>
<evidence type="ECO:0000313" key="5">
    <source>
        <dbReference type="Proteomes" id="UP000294813"/>
    </source>
</evidence>
<feature type="transmembrane region" description="Helical" evidence="3">
    <location>
        <begin position="81"/>
        <end position="103"/>
    </location>
</feature>
<reference evidence="4 5" key="1">
    <citation type="submission" date="2019-03" db="EMBL/GenBank/DDBJ databases">
        <title>Genomic Encyclopedia of Type Strains, Phase IV (KMG-IV): sequencing the most valuable type-strain genomes for metagenomic binning, comparative biology and taxonomic classification.</title>
        <authorList>
            <person name="Goeker M."/>
        </authorList>
    </citation>
    <scope>NUCLEOTIDE SEQUENCE [LARGE SCALE GENOMIC DNA]</scope>
    <source>
        <strain evidence="4 5">DSM 11170</strain>
    </source>
</reference>
<dbReference type="AlphaFoldDB" id="A0A4R2RL62"/>
<gene>
    <name evidence="4" type="ORF">EDD73_13722</name>
</gene>
<evidence type="ECO:0000313" key="4">
    <source>
        <dbReference type="EMBL" id="TCP60461.1"/>
    </source>
</evidence>
<evidence type="ECO:0000256" key="1">
    <source>
        <dbReference type="ARBA" id="ARBA00010692"/>
    </source>
</evidence>
<accession>A0A4R2RL62</accession>
<keyword evidence="5" id="KW-1185">Reference proteome</keyword>
<comment type="subcellular location">
    <subcellularLocation>
        <location evidence="2">Cell membrane</location>
        <topology evidence="2">Multi-pass membrane protein</topology>
    </subcellularLocation>
</comment>
<dbReference type="OrthoDB" id="9803495at2"/>
<dbReference type="Proteomes" id="UP000294813">
    <property type="component" value="Unassembled WGS sequence"/>
</dbReference>
<dbReference type="Gene3D" id="1.10.1760.20">
    <property type="match status" value="1"/>
</dbReference>
<sequence>MPTKTLTLSAMIAAVLYISAQLAFLLPMISPVPITLQVFAICLFPLILPLSISVTGMIVYLTLGAIGLPVFAQAKGGMATFFGPTGGYLIGFLLATIVIAYAVKIFSRPTIWRNLALCIVGLLISYGCGVVGLMLVLNVSFAKALIIGVVPFIAGDLIKIVLASSVALAVAKRLDVSTLTQQQ</sequence>
<comment type="similarity">
    <text evidence="1 2">Belongs to the BioY family.</text>
</comment>
<dbReference type="Pfam" id="PF02632">
    <property type="entry name" value="BioY"/>
    <property type="match status" value="1"/>
</dbReference>
<keyword evidence="3" id="KW-1133">Transmembrane helix</keyword>
<keyword evidence="2" id="KW-0813">Transport</keyword>
<dbReference type="InterPro" id="IPR003784">
    <property type="entry name" value="BioY"/>
</dbReference>
<feature type="transmembrane region" description="Helical" evidence="3">
    <location>
        <begin position="115"/>
        <end position="139"/>
    </location>
</feature>
<evidence type="ECO:0000256" key="3">
    <source>
        <dbReference type="SAM" id="Phobius"/>
    </source>
</evidence>
<organism evidence="4 5">
    <name type="scientific">Heliophilum fasciatum</name>
    <dbReference type="NCBI Taxonomy" id="35700"/>
    <lineage>
        <taxon>Bacteria</taxon>
        <taxon>Bacillati</taxon>
        <taxon>Bacillota</taxon>
        <taxon>Clostridia</taxon>
        <taxon>Eubacteriales</taxon>
        <taxon>Heliobacteriaceae</taxon>
        <taxon>Heliophilum</taxon>
    </lineage>
</organism>
<evidence type="ECO:0000256" key="2">
    <source>
        <dbReference type="PIRNR" id="PIRNR016661"/>
    </source>
</evidence>
<keyword evidence="2" id="KW-1003">Cell membrane</keyword>
<dbReference type="PANTHER" id="PTHR34295:SF1">
    <property type="entry name" value="BIOTIN TRANSPORTER BIOY"/>
    <property type="match status" value="1"/>
</dbReference>
<dbReference type="RefSeq" id="WP_131920797.1">
    <property type="nucleotide sequence ID" value="NZ_JAOQNU010000037.1"/>
</dbReference>
<protein>
    <recommendedName>
        <fullName evidence="2">Biotin transporter</fullName>
    </recommendedName>
</protein>
<name>A0A4R2RL62_9FIRM</name>
<dbReference type="GO" id="GO:0015225">
    <property type="term" value="F:biotin transmembrane transporter activity"/>
    <property type="evidence" value="ECO:0007669"/>
    <property type="project" value="UniProtKB-UniRule"/>
</dbReference>
<dbReference type="PIRSF" id="PIRSF016661">
    <property type="entry name" value="BioY"/>
    <property type="match status" value="1"/>
</dbReference>
<feature type="transmembrane region" description="Helical" evidence="3">
    <location>
        <begin position="38"/>
        <end position="61"/>
    </location>
</feature>
<dbReference type="PANTHER" id="PTHR34295">
    <property type="entry name" value="BIOTIN TRANSPORTER BIOY"/>
    <property type="match status" value="1"/>
</dbReference>
<proteinExistence type="inferred from homology"/>
<feature type="transmembrane region" description="Helical" evidence="3">
    <location>
        <begin position="6"/>
        <end position="26"/>
    </location>
</feature>
<keyword evidence="2 3" id="KW-0472">Membrane</keyword>
<feature type="transmembrane region" description="Helical" evidence="3">
    <location>
        <begin position="145"/>
        <end position="171"/>
    </location>
</feature>
<dbReference type="EMBL" id="SLXT01000037">
    <property type="protein sequence ID" value="TCP60461.1"/>
    <property type="molecule type" value="Genomic_DNA"/>
</dbReference>